<organism evidence="2 3">
    <name type="scientific">Boletus reticuloceps</name>
    <dbReference type="NCBI Taxonomy" id="495285"/>
    <lineage>
        <taxon>Eukaryota</taxon>
        <taxon>Fungi</taxon>
        <taxon>Dikarya</taxon>
        <taxon>Basidiomycota</taxon>
        <taxon>Agaricomycotina</taxon>
        <taxon>Agaricomycetes</taxon>
        <taxon>Agaricomycetidae</taxon>
        <taxon>Boletales</taxon>
        <taxon>Boletineae</taxon>
        <taxon>Boletaceae</taxon>
        <taxon>Boletoideae</taxon>
        <taxon>Boletus</taxon>
    </lineage>
</organism>
<feature type="region of interest" description="Disordered" evidence="1">
    <location>
        <begin position="259"/>
        <end position="278"/>
    </location>
</feature>
<proteinExistence type="predicted"/>
<dbReference type="Proteomes" id="UP000683000">
    <property type="component" value="Unassembled WGS sequence"/>
</dbReference>
<feature type="compositionally biased region" description="Low complexity" evidence="1">
    <location>
        <begin position="211"/>
        <end position="220"/>
    </location>
</feature>
<feature type="region of interest" description="Disordered" evidence="1">
    <location>
        <begin position="193"/>
        <end position="253"/>
    </location>
</feature>
<dbReference type="PANTHER" id="PTHR45737:SF6">
    <property type="entry name" value="VON WILLEBRAND FACTOR A DOMAIN-CONTAINING PROTEIN 5A"/>
    <property type="match status" value="1"/>
</dbReference>
<evidence type="ECO:0000256" key="1">
    <source>
        <dbReference type="SAM" id="MobiDB-lite"/>
    </source>
</evidence>
<protein>
    <submittedName>
        <fullName evidence="2">Uncharacterized protein</fullName>
    </submittedName>
</protein>
<feature type="compositionally biased region" description="Low complexity" evidence="1">
    <location>
        <begin position="237"/>
        <end position="253"/>
    </location>
</feature>
<dbReference type="PANTHER" id="PTHR45737">
    <property type="entry name" value="VON WILLEBRAND FACTOR A DOMAIN-CONTAINING PROTEIN 5A"/>
    <property type="match status" value="1"/>
</dbReference>
<reference evidence="2" key="1">
    <citation type="submission" date="2021-03" db="EMBL/GenBank/DDBJ databases">
        <title>Evolutionary innovations through gain and loss of genes in the ectomycorrhizal Boletales.</title>
        <authorList>
            <person name="Wu G."/>
            <person name="Miyauchi S."/>
            <person name="Morin E."/>
            <person name="Yang Z.-L."/>
            <person name="Xu J."/>
            <person name="Martin F.M."/>
        </authorList>
    </citation>
    <scope>NUCLEOTIDE SEQUENCE</scope>
    <source>
        <strain evidence="2">BR01</strain>
    </source>
</reference>
<dbReference type="EMBL" id="JAGFBS010000003">
    <property type="protein sequence ID" value="KAG6380485.1"/>
    <property type="molecule type" value="Genomic_DNA"/>
</dbReference>
<gene>
    <name evidence="2" type="ORF">JVT61DRAFT_8638</name>
</gene>
<keyword evidence="3" id="KW-1185">Reference proteome</keyword>
<dbReference type="AlphaFoldDB" id="A0A8I2YXF3"/>
<evidence type="ECO:0000313" key="3">
    <source>
        <dbReference type="Proteomes" id="UP000683000"/>
    </source>
</evidence>
<accession>A0A8I2YXF3</accession>
<feature type="compositionally biased region" description="Basic residues" evidence="1">
    <location>
        <begin position="223"/>
        <end position="236"/>
    </location>
</feature>
<evidence type="ECO:0000313" key="2">
    <source>
        <dbReference type="EMBL" id="KAG6380485.1"/>
    </source>
</evidence>
<name>A0A8I2YXF3_9AGAM</name>
<comment type="caution">
    <text evidence="2">The sequence shown here is derived from an EMBL/GenBank/DDBJ whole genome shotgun (WGS) entry which is preliminary data.</text>
</comment>
<dbReference type="OrthoDB" id="1729737at2759"/>
<sequence>MTLNLPAGIPELAPPPPVQQAPHTLTNIFSGIRFTVFAITSFRTVPTAVRLITTLEGASEPQELIVDVKRVKPFRDTNEHSIVPIVHTLAARKLIMELDDGVGPLPTPAPGDALLVSEDDLRRAGIVRLGLTYQLVSKHTSFVAIQKGDERIRNRVESSPAEAPTLIDDLVSGVSSLISSVLGLFSGSSTLTSTTTTFNPHHRSRFPGAFDGSDSGTSESSRGRRHRRAPSPRRGRSTSSHISADSFSTLSSLDGSSCSSCWTSSRPPSPLPRFRDPIERASSPDFLWATSAPGGVRPTMVPSVPNNRVPISQEVYDLFQQMDVDGSITVSPLLTRLVGDCGAGQGRRTWDRQEGVGDGRGRGIYADTPTRRARSVGFGVGEGEGVCGGDGGDEF</sequence>